<evidence type="ECO:0000313" key="1">
    <source>
        <dbReference type="EMBL" id="QAY17430.1"/>
    </source>
</evidence>
<evidence type="ECO:0000313" key="2">
    <source>
        <dbReference type="Proteomes" id="UP000289329"/>
    </source>
</evidence>
<dbReference type="GeneID" id="65119010"/>
<protein>
    <submittedName>
        <fullName evidence="1">Uncharacterized protein</fullName>
    </submittedName>
</protein>
<dbReference type="EMBL" id="MK433272">
    <property type="protein sequence ID" value="QAY17430.1"/>
    <property type="molecule type" value="Genomic_DNA"/>
</dbReference>
<name>A0A411CU81_9CAUD</name>
<sequence length="174" mass="19041">MTNLTPDGRDRSTLTRAREVLAIMRGAVTAAPVPIGRTTYVGETNRDYVVDVAVEFHQLKRADGIRHRIYTLSHTVTAVGWGPVRVGNSVRLDTTTGEIWHTGRTLADHDRCATPARGVDLGAGLWPLLLPTVDAVASWCERSAYDVTPASYHSGRKVWKLARPVDLSRLALTG</sequence>
<proteinExistence type="predicted"/>
<dbReference type="RefSeq" id="YP_010101298.1">
    <property type="nucleotide sequence ID" value="NC_055789.1"/>
</dbReference>
<accession>A0A411CU81</accession>
<dbReference type="KEGG" id="vg:65119010"/>
<reference evidence="1 2" key="1">
    <citation type="submission" date="2019-01" db="EMBL/GenBank/DDBJ databases">
        <authorList>
            <person name="Gales J.M."/>
            <person name="Amanuel B.M."/>
            <person name="Anspach C.J."/>
            <person name="Chiquito R.J."/>
            <person name="Hall J.T."/>
            <person name="Hotaki K."/>
            <person name="Lozano B."/>
            <person name="Aloor H.L."/>
            <person name="Leadon S.A."/>
            <person name="Fogarty M.P."/>
            <person name="Washington J.M."/>
            <person name="Garlena R.A."/>
            <person name="Russell D.A."/>
            <person name="Pope W.H."/>
            <person name="Jacobs-Sera D."/>
            <person name="Hatfull G.F."/>
        </authorList>
    </citation>
    <scope>NUCLEOTIDE SEQUENCE [LARGE SCALE GENOMIC DNA]</scope>
</reference>
<dbReference type="Proteomes" id="UP000289329">
    <property type="component" value="Segment"/>
</dbReference>
<gene>
    <name evidence="1" type="primary">82</name>
    <name evidence="1" type="ORF">SEA_IDYN_82</name>
</gene>
<keyword evidence="2" id="KW-1185">Reference proteome</keyword>
<organism evidence="1 2">
    <name type="scientific">Gordonia phage IDyn</name>
    <dbReference type="NCBI Taxonomy" id="2510506"/>
    <lineage>
        <taxon>Viruses</taxon>
        <taxon>Duplodnaviria</taxon>
        <taxon>Heunggongvirae</taxon>
        <taxon>Uroviricota</taxon>
        <taxon>Caudoviricetes</taxon>
        <taxon>Zierdtviridae</taxon>
        <taxon>Emilbogenvirinae</taxon>
        <taxon>Sukkupivirus</taxon>
        <taxon>Sukkupivirus idyn</taxon>
    </lineage>
</organism>